<protein>
    <recommendedName>
        <fullName evidence="2">DUF4220 domain-containing protein</fullName>
    </recommendedName>
</protein>
<comment type="caution">
    <text evidence="3">The sequence shown here is derived from an EMBL/GenBank/DDBJ whole genome shotgun (WGS) entry which is preliminary data.</text>
</comment>
<dbReference type="AlphaFoldDB" id="A0ABC8LZV3"/>
<evidence type="ECO:0000259" key="2">
    <source>
        <dbReference type="Pfam" id="PF13968"/>
    </source>
</evidence>
<evidence type="ECO:0000313" key="4">
    <source>
        <dbReference type="Proteomes" id="UP001642260"/>
    </source>
</evidence>
<keyword evidence="1" id="KW-1133">Transmembrane helix</keyword>
<dbReference type="Proteomes" id="UP001642260">
    <property type="component" value="Unassembled WGS sequence"/>
</dbReference>
<accession>A0ABC8LZV3</accession>
<evidence type="ECO:0000256" key="1">
    <source>
        <dbReference type="SAM" id="Phobius"/>
    </source>
</evidence>
<feature type="transmembrane region" description="Helical" evidence="1">
    <location>
        <begin position="332"/>
        <end position="355"/>
    </location>
</feature>
<feature type="transmembrane region" description="Helical" evidence="1">
    <location>
        <begin position="15"/>
        <end position="37"/>
    </location>
</feature>
<name>A0ABC8LZV3_ERUVS</name>
<feature type="domain" description="DUF4220" evidence="2">
    <location>
        <begin position="51"/>
        <end position="448"/>
    </location>
</feature>
<dbReference type="InterPro" id="IPR007658">
    <property type="entry name" value="DUF594"/>
</dbReference>
<feature type="transmembrane region" description="Helical" evidence="1">
    <location>
        <begin position="300"/>
        <end position="320"/>
    </location>
</feature>
<dbReference type="InterPro" id="IPR025315">
    <property type="entry name" value="DUF4220"/>
</dbReference>
<keyword evidence="4" id="KW-1185">Reference proteome</keyword>
<dbReference type="PANTHER" id="PTHR31325">
    <property type="entry name" value="OS01G0798800 PROTEIN-RELATED"/>
    <property type="match status" value="1"/>
</dbReference>
<dbReference type="Pfam" id="PF04578">
    <property type="entry name" value="DUF594"/>
    <property type="match status" value="1"/>
</dbReference>
<proteinExistence type="predicted"/>
<dbReference type="Pfam" id="PF13968">
    <property type="entry name" value="DUF4220"/>
    <property type="match status" value="1"/>
</dbReference>
<feature type="transmembrane region" description="Helical" evidence="1">
    <location>
        <begin position="512"/>
        <end position="532"/>
    </location>
</feature>
<keyword evidence="1" id="KW-0472">Membrane</keyword>
<organism evidence="3 4">
    <name type="scientific">Eruca vesicaria subsp. sativa</name>
    <name type="common">Garden rocket</name>
    <name type="synonym">Eruca sativa</name>
    <dbReference type="NCBI Taxonomy" id="29727"/>
    <lineage>
        <taxon>Eukaryota</taxon>
        <taxon>Viridiplantae</taxon>
        <taxon>Streptophyta</taxon>
        <taxon>Embryophyta</taxon>
        <taxon>Tracheophyta</taxon>
        <taxon>Spermatophyta</taxon>
        <taxon>Magnoliopsida</taxon>
        <taxon>eudicotyledons</taxon>
        <taxon>Gunneridae</taxon>
        <taxon>Pentapetalae</taxon>
        <taxon>rosids</taxon>
        <taxon>malvids</taxon>
        <taxon>Brassicales</taxon>
        <taxon>Brassicaceae</taxon>
        <taxon>Brassiceae</taxon>
        <taxon>Eruca</taxon>
    </lineage>
</organism>
<sequence length="828" mass="95565">MRVIPPAVKEILDKWNIRGLVILSLVFQTFLIFLAPLRKRTSKKLLAKILWTSYLLADWTANYAVAQITKNQGKEPKPDDPPKNKKLLALWAPFLLLHLGGPDTITALALEDNALWARHFFGLVSQALAGVYAVVQSMDNPLWPPIALLFVTAVIKYMERTYALYTASLDKFKDQMLKPADTGPNYAKLMEEYDSRKESNLPTDIVLIDEPDKHDRPPTLKPGPDPLTHLEIVQYGFKFFNTFKGLVVDLIFSFRERDESRDFFKELSPEDALRIIESELGFLYESMYTKTAILHTYAGTVFRIIAFGSLISSFLVFHFRPKKSVEFHGADVVITYTLFVVGIGLEISSLVMFLLSDWMFAASRKLKDDQVKDKGFFRRSTTRLQALFQKKNDKVYIIDTFLNRLLAFRKPRWTMYPCSGNGTHEVLTTPFLLRRWSGTIYGFNFIAYCMKAKVLRIHRRSECVCRSERAWEFVVFVSDWVARRVQVLFEWIKDVDSSVGIFIKRWSKKNKMVYCTVYPLYLVFSSVIPLVFRKLWGYVDRIFSVESFLDEIRFVSSEPMTKKQWEFIFSELKHKSEFAETPECAKKVSSARGEWALHDSKLEEVERLMRYVANVDYDQSLLLWHIATELCFQDEGDEETEKNRSGESCDDREFSKIISDYMMYLLIMQPKLMSEVAGIGNIRFRDTLDEAKRFFKGRHSENLKDMKRGSKMILFVSNDIEPMHVKGDRSKSVLFDASMLAKELMRLDESSSSSSGSHGDGKWRVLSKVWVELLSYAASHCKATEQVAQLSRGGELLNFVWLLMAHFGLADQFQINKGDARAKLVVGE</sequence>
<evidence type="ECO:0000313" key="3">
    <source>
        <dbReference type="EMBL" id="CAH8389423.1"/>
    </source>
</evidence>
<reference evidence="3 4" key="1">
    <citation type="submission" date="2022-03" db="EMBL/GenBank/DDBJ databases">
        <authorList>
            <person name="Macdonald S."/>
            <person name="Ahmed S."/>
            <person name="Newling K."/>
        </authorList>
    </citation>
    <scope>NUCLEOTIDE SEQUENCE [LARGE SCALE GENOMIC DNA]</scope>
</reference>
<gene>
    <name evidence="3" type="ORF">ERUC_LOCUS41906</name>
</gene>
<dbReference type="EMBL" id="CAKOAT010832932">
    <property type="protein sequence ID" value="CAH8389423.1"/>
    <property type="molecule type" value="Genomic_DNA"/>
</dbReference>
<keyword evidence="1" id="KW-0812">Transmembrane</keyword>